<dbReference type="Gene3D" id="6.10.10.80">
    <property type="entry name" value="Small, acid-soluble spore protein, alpha/beta type-like"/>
    <property type="match status" value="1"/>
</dbReference>
<evidence type="ECO:0000256" key="2">
    <source>
        <dbReference type="ARBA" id="ARBA00005442"/>
    </source>
</evidence>
<dbReference type="AlphaFoldDB" id="A0A9W5R4U6"/>
<dbReference type="InterPro" id="IPR038300">
    <property type="entry name" value="SASP_sf_alpha/beta"/>
</dbReference>
<sequence>MNIINTRPSDEGSYTKPKGPIDPIDPIVQQVAHELGVTLGADSTARANGSVGGEITKRLVAIGLQKMSGSISPQPDPWKVLH</sequence>
<dbReference type="Pfam" id="PF00269">
    <property type="entry name" value="SASP"/>
    <property type="match status" value="1"/>
</dbReference>
<dbReference type="Proteomes" id="UP000014028">
    <property type="component" value="Unassembled WGS sequence"/>
</dbReference>
<keyword evidence="3" id="KW-0238">DNA-binding</keyword>
<gene>
    <name evidence="5" type="ORF">IKC_00016</name>
</gene>
<organism evidence="5 6">
    <name type="scientific">Bacillus cereus VD184</name>
    <dbReference type="NCBI Taxonomy" id="1053242"/>
    <lineage>
        <taxon>Bacteria</taxon>
        <taxon>Bacillati</taxon>
        <taxon>Bacillota</taxon>
        <taxon>Bacilli</taxon>
        <taxon>Bacillales</taxon>
        <taxon>Bacillaceae</taxon>
        <taxon>Bacillus</taxon>
        <taxon>Bacillus cereus group</taxon>
    </lineage>
</organism>
<proteinExistence type="inferred from homology"/>
<protein>
    <submittedName>
        <fullName evidence="5">Small acid-soluble spore protein</fullName>
    </submittedName>
</protein>
<comment type="function">
    <text evidence="1">SASP are bound to spore DNA. They are double-stranded DNA-binding proteins that cause DNA to change to an a-like conformation. They protect the DNA backbone from chemical and enzymatic cleavage and are thus involved in dormant spore's high resistance to UV light.</text>
</comment>
<dbReference type="InterPro" id="IPR001448">
    <property type="entry name" value="SASP_alpha/beta-type"/>
</dbReference>
<dbReference type="GO" id="GO:0003690">
    <property type="term" value="F:double-stranded DNA binding"/>
    <property type="evidence" value="ECO:0007669"/>
    <property type="project" value="InterPro"/>
</dbReference>
<comment type="similarity">
    <text evidence="2">Belongs to the alpha/beta-type SASP family.</text>
</comment>
<dbReference type="PANTHER" id="PTHR36107">
    <property type="entry name" value="SMALL, ACID-SOLUBLE SPORE PROTEIN A"/>
    <property type="match status" value="1"/>
</dbReference>
<comment type="caution">
    <text evidence="5">The sequence shown here is derived from an EMBL/GenBank/DDBJ whole genome shotgun (WGS) entry which is preliminary data.</text>
</comment>
<feature type="region of interest" description="Disordered" evidence="4">
    <location>
        <begin position="1"/>
        <end position="23"/>
    </location>
</feature>
<dbReference type="RefSeq" id="WP_016123179.1">
    <property type="nucleotide sequence ID" value="NZ_KB976835.1"/>
</dbReference>
<dbReference type="InterPro" id="IPR018126">
    <property type="entry name" value="SASP_alpha/beta-type_CS"/>
</dbReference>
<evidence type="ECO:0000256" key="4">
    <source>
        <dbReference type="SAM" id="MobiDB-lite"/>
    </source>
</evidence>
<evidence type="ECO:0000256" key="3">
    <source>
        <dbReference type="ARBA" id="ARBA00023125"/>
    </source>
</evidence>
<evidence type="ECO:0000313" key="5">
    <source>
        <dbReference type="EMBL" id="EOQ07787.1"/>
    </source>
</evidence>
<dbReference type="PANTHER" id="PTHR36107:SF1">
    <property type="entry name" value="SMALL, ACID-SOLUBLE SPORE PROTEIN A"/>
    <property type="match status" value="1"/>
</dbReference>
<dbReference type="EMBL" id="AHFK01000061">
    <property type="protein sequence ID" value="EOQ07787.1"/>
    <property type="molecule type" value="Genomic_DNA"/>
</dbReference>
<reference evidence="5 6" key="1">
    <citation type="submission" date="2012-12" db="EMBL/GenBank/DDBJ databases">
        <title>The Genome Sequence of Bacillus cereus VD184.</title>
        <authorList>
            <consortium name="The Broad Institute Genome Sequencing Platform"/>
            <consortium name="The Broad Institute Genome Sequencing Center for Infectious Disease"/>
            <person name="Feldgarden M."/>
            <person name="Van der Auwera G.A."/>
            <person name="Mahillon J."/>
            <person name="Duprez V."/>
            <person name="Timmery S."/>
            <person name="Mattelet C."/>
            <person name="Dierick K."/>
            <person name="Sun M."/>
            <person name="Yu Z."/>
            <person name="Zhu L."/>
            <person name="Hu X."/>
            <person name="Shank E.B."/>
            <person name="Swiecicka I."/>
            <person name="Hansen B.M."/>
            <person name="Andrup L."/>
            <person name="Walker B."/>
            <person name="Young S.K."/>
            <person name="Zeng Q."/>
            <person name="Gargeya S."/>
            <person name="Fitzgerald M."/>
            <person name="Haas B."/>
            <person name="Abouelleil A."/>
            <person name="Alvarado L."/>
            <person name="Arachchi H.M."/>
            <person name="Berlin A.M."/>
            <person name="Chapman S.B."/>
            <person name="Dewar J."/>
            <person name="Goldberg J."/>
            <person name="Griggs A."/>
            <person name="Gujja S."/>
            <person name="Hansen M."/>
            <person name="Howarth C."/>
            <person name="Imamovic A."/>
            <person name="Larimer J."/>
            <person name="McCowan C."/>
            <person name="Murphy C."/>
            <person name="Neiman D."/>
            <person name="Pearson M."/>
            <person name="Priest M."/>
            <person name="Roberts A."/>
            <person name="Saif S."/>
            <person name="Shea T."/>
            <person name="Sisk P."/>
            <person name="Sykes S."/>
            <person name="Wortman J."/>
            <person name="Nusbaum C."/>
            <person name="Birren B."/>
        </authorList>
    </citation>
    <scope>NUCLEOTIDE SEQUENCE [LARGE SCALE GENOMIC DNA]</scope>
    <source>
        <strain evidence="5 6">VD184</strain>
    </source>
</reference>
<evidence type="ECO:0000313" key="6">
    <source>
        <dbReference type="Proteomes" id="UP000014028"/>
    </source>
</evidence>
<dbReference type="GO" id="GO:0006265">
    <property type="term" value="P:DNA topological change"/>
    <property type="evidence" value="ECO:0007669"/>
    <property type="project" value="InterPro"/>
</dbReference>
<accession>A0A9W5R4U6</accession>
<dbReference type="InterPro" id="IPR050847">
    <property type="entry name" value="SASP_DNA-binding"/>
</dbReference>
<evidence type="ECO:0000256" key="1">
    <source>
        <dbReference type="ARBA" id="ARBA00003863"/>
    </source>
</evidence>
<dbReference type="PROSITE" id="PS00684">
    <property type="entry name" value="SASP_2"/>
    <property type="match status" value="1"/>
</dbReference>
<name>A0A9W5R4U6_BACCE</name>